<reference evidence="2 3" key="1">
    <citation type="journal article" date="2024" name="Nat. Commun.">
        <title>Phylogenomics reveals the evolutionary origins of lichenization in chlorophyte algae.</title>
        <authorList>
            <person name="Puginier C."/>
            <person name="Libourel C."/>
            <person name="Otte J."/>
            <person name="Skaloud P."/>
            <person name="Haon M."/>
            <person name="Grisel S."/>
            <person name="Petersen M."/>
            <person name="Berrin J.G."/>
            <person name="Delaux P.M."/>
            <person name="Dal Grande F."/>
            <person name="Keller J."/>
        </authorList>
    </citation>
    <scope>NUCLEOTIDE SEQUENCE [LARGE SCALE GENOMIC DNA]</scope>
    <source>
        <strain evidence="2 3">SAG 2523</strain>
    </source>
</reference>
<feature type="compositionally biased region" description="Polar residues" evidence="1">
    <location>
        <begin position="79"/>
        <end position="95"/>
    </location>
</feature>
<name>A0AAW1T5U0_9CHLO</name>
<proteinExistence type="predicted"/>
<dbReference type="AlphaFoldDB" id="A0AAW1T5U0"/>
<dbReference type="Proteomes" id="UP001485043">
    <property type="component" value="Unassembled WGS sequence"/>
</dbReference>
<feature type="compositionally biased region" description="Basic and acidic residues" evidence="1">
    <location>
        <begin position="69"/>
        <end position="78"/>
    </location>
</feature>
<gene>
    <name evidence="2" type="ORF">WJX84_008563</name>
</gene>
<protein>
    <submittedName>
        <fullName evidence="2">Uncharacterized protein</fullName>
    </submittedName>
</protein>
<evidence type="ECO:0000313" key="2">
    <source>
        <dbReference type="EMBL" id="KAK9864193.1"/>
    </source>
</evidence>
<comment type="caution">
    <text evidence="2">The sequence shown here is derived from an EMBL/GenBank/DDBJ whole genome shotgun (WGS) entry which is preliminary data.</text>
</comment>
<dbReference type="EMBL" id="JALJOV010000382">
    <property type="protein sequence ID" value="KAK9864193.1"/>
    <property type="molecule type" value="Genomic_DNA"/>
</dbReference>
<keyword evidence="3" id="KW-1185">Reference proteome</keyword>
<sequence length="126" mass="14293">MNVDRVQSARHRKKAAVIIKGLKQQLQQQRHHHATRHVHEGEAEAATEQAYMADARLHQTKLQLQAAESRADAAERAMQEQSETTAGRDSPSRNLLETLVKEQQFSLCRLASENRDLQVCTNGSRR</sequence>
<evidence type="ECO:0000313" key="3">
    <source>
        <dbReference type="Proteomes" id="UP001485043"/>
    </source>
</evidence>
<organism evidence="2 3">
    <name type="scientific">Apatococcus fuscideae</name>
    <dbReference type="NCBI Taxonomy" id="2026836"/>
    <lineage>
        <taxon>Eukaryota</taxon>
        <taxon>Viridiplantae</taxon>
        <taxon>Chlorophyta</taxon>
        <taxon>core chlorophytes</taxon>
        <taxon>Trebouxiophyceae</taxon>
        <taxon>Chlorellales</taxon>
        <taxon>Chlorellaceae</taxon>
        <taxon>Apatococcus</taxon>
    </lineage>
</organism>
<accession>A0AAW1T5U0</accession>
<evidence type="ECO:0000256" key="1">
    <source>
        <dbReference type="SAM" id="MobiDB-lite"/>
    </source>
</evidence>
<feature type="region of interest" description="Disordered" evidence="1">
    <location>
        <begin position="67"/>
        <end position="95"/>
    </location>
</feature>